<dbReference type="KEGG" id="sdyn:Mal52_28610"/>
<name>A0A517ZPN0_9PLAN</name>
<dbReference type="EMBL" id="CP036276">
    <property type="protein sequence ID" value="QDU44380.1"/>
    <property type="molecule type" value="Genomic_DNA"/>
</dbReference>
<reference evidence="1 2" key="1">
    <citation type="submission" date="2019-02" db="EMBL/GenBank/DDBJ databases">
        <title>Deep-cultivation of Planctomycetes and their phenomic and genomic characterization uncovers novel biology.</title>
        <authorList>
            <person name="Wiegand S."/>
            <person name="Jogler M."/>
            <person name="Boedeker C."/>
            <person name="Pinto D."/>
            <person name="Vollmers J."/>
            <person name="Rivas-Marin E."/>
            <person name="Kohn T."/>
            <person name="Peeters S.H."/>
            <person name="Heuer A."/>
            <person name="Rast P."/>
            <person name="Oberbeckmann S."/>
            <person name="Bunk B."/>
            <person name="Jeske O."/>
            <person name="Meyerdierks A."/>
            <person name="Storesund J.E."/>
            <person name="Kallscheuer N."/>
            <person name="Luecker S."/>
            <person name="Lage O.M."/>
            <person name="Pohl T."/>
            <person name="Merkel B.J."/>
            <person name="Hornburger P."/>
            <person name="Mueller R.-W."/>
            <person name="Bruemmer F."/>
            <person name="Labrenz M."/>
            <person name="Spormann A.M."/>
            <person name="Op den Camp H."/>
            <person name="Overmann J."/>
            <person name="Amann R."/>
            <person name="Jetten M.S.M."/>
            <person name="Mascher T."/>
            <person name="Medema M.H."/>
            <person name="Devos D.P."/>
            <person name="Kaster A.-K."/>
            <person name="Ovreas L."/>
            <person name="Rohde M."/>
            <person name="Galperin M.Y."/>
            <person name="Jogler C."/>
        </authorList>
    </citation>
    <scope>NUCLEOTIDE SEQUENCE [LARGE SCALE GENOMIC DNA]</scope>
    <source>
        <strain evidence="1 2">Mal52</strain>
    </source>
</reference>
<protein>
    <recommendedName>
        <fullName evidence="3">Response regulatory domain-containing protein</fullName>
    </recommendedName>
</protein>
<evidence type="ECO:0000313" key="2">
    <source>
        <dbReference type="Proteomes" id="UP000319383"/>
    </source>
</evidence>
<evidence type="ECO:0008006" key="3">
    <source>
        <dbReference type="Google" id="ProtNLM"/>
    </source>
</evidence>
<keyword evidence="2" id="KW-1185">Reference proteome</keyword>
<dbReference type="SUPFAM" id="SSF52172">
    <property type="entry name" value="CheY-like"/>
    <property type="match status" value="1"/>
</dbReference>
<accession>A0A517ZPN0</accession>
<evidence type="ECO:0000313" key="1">
    <source>
        <dbReference type="EMBL" id="QDU44380.1"/>
    </source>
</evidence>
<dbReference type="InterPro" id="IPR011006">
    <property type="entry name" value="CheY-like_superfamily"/>
</dbReference>
<sequence>MSDDSGSTSTALLLSGDLFFTSKITGTAQAVGLHMDVRASIPEEIPGPAAGGYRLVIIDLAQPSIVPAEVVARLSTADRPHVIAYGSHVATATLQAARDAGCDEVMPRSRFSAELAEILRHATESASGG</sequence>
<dbReference type="Proteomes" id="UP000319383">
    <property type="component" value="Chromosome"/>
</dbReference>
<organism evidence="1 2">
    <name type="scientific">Symmachiella dynata</name>
    <dbReference type="NCBI Taxonomy" id="2527995"/>
    <lineage>
        <taxon>Bacteria</taxon>
        <taxon>Pseudomonadati</taxon>
        <taxon>Planctomycetota</taxon>
        <taxon>Planctomycetia</taxon>
        <taxon>Planctomycetales</taxon>
        <taxon>Planctomycetaceae</taxon>
        <taxon>Symmachiella</taxon>
    </lineage>
</organism>
<dbReference type="AlphaFoldDB" id="A0A517ZPN0"/>
<proteinExistence type="predicted"/>
<dbReference type="RefSeq" id="WP_145376747.1">
    <property type="nucleotide sequence ID" value="NZ_CP036276.1"/>
</dbReference>
<gene>
    <name evidence="1" type="ORF">Mal52_28610</name>
</gene>